<accession>A0A7X0KTZ3</accession>
<dbReference type="RefSeq" id="WP_184749821.1">
    <property type="nucleotide sequence ID" value="NZ_BAAAJR010000003.1"/>
</dbReference>
<dbReference type="PANTHER" id="PTHR42913:SF3">
    <property type="entry name" value="64 KDA MITOCHONDRIAL NADH DEHYDROGENASE (EUROFUNG)"/>
    <property type="match status" value="1"/>
</dbReference>
<dbReference type="PANTHER" id="PTHR42913">
    <property type="entry name" value="APOPTOSIS-INDUCING FACTOR 1"/>
    <property type="match status" value="1"/>
</dbReference>
<organism evidence="8 9">
    <name type="scientific">Microbacterium thalassium</name>
    <dbReference type="NCBI Taxonomy" id="362649"/>
    <lineage>
        <taxon>Bacteria</taxon>
        <taxon>Bacillati</taxon>
        <taxon>Actinomycetota</taxon>
        <taxon>Actinomycetes</taxon>
        <taxon>Micrococcales</taxon>
        <taxon>Microbacteriaceae</taxon>
        <taxon>Microbacterium</taxon>
    </lineage>
</organism>
<name>A0A7X0KTZ3_9MICO</name>
<dbReference type="InterPro" id="IPR023753">
    <property type="entry name" value="FAD/NAD-binding_dom"/>
</dbReference>
<evidence type="ECO:0000313" key="9">
    <source>
        <dbReference type="Proteomes" id="UP000537775"/>
    </source>
</evidence>
<reference evidence="8 9" key="1">
    <citation type="submission" date="2020-08" db="EMBL/GenBank/DDBJ databases">
        <title>Sequencing the genomes of 1000 actinobacteria strains.</title>
        <authorList>
            <person name="Klenk H.-P."/>
        </authorList>
    </citation>
    <scope>NUCLEOTIDE SEQUENCE [LARGE SCALE GENOMIC DNA]</scope>
    <source>
        <strain evidence="8 9">DSM 12511</strain>
    </source>
</reference>
<keyword evidence="4" id="KW-0274">FAD</keyword>
<dbReference type="SUPFAM" id="SSF51905">
    <property type="entry name" value="FAD/NAD(P)-binding domain"/>
    <property type="match status" value="2"/>
</dbReference>
<evidence type="ECO:0000256" key="3">
    <source>
        <dbReference type="ARBA" id="ARBA00022630"/>
    </source>
</evidence>
<keyword evidence="3" id="KW-0285">Flavoprotein</keyword>
<proteinExistence type="inferred from homology"/>
<comment type="caution">
    <text evidence="8">The sequence shown here is derived from an EMBL/GenBank/DDBJ whole genome shotgun (WGS) entry which is preliminary data.</text>
</comment>
<dbReference type="AlphaFoldDB" id="A0A7X0KTZ3"/>
<evidence type="ECO:0000256" key="2">
    <source>
        <dbReference type="ARBA" id="ARBA00005272"/>
    </source>
</evidence>
<evidence type="ECO:0000259" key="7">
    <source>
        <dbReference type="Pfam" id="PF07992"/>
    </source>
</evidence>
<sequence length="408" mass="42582">MNSPRRVVLLGGGYVTLHAYARIATRLPRALRRGDVEIVVISPDSCHRYHGFTGELLAGSISPDRVATPLADVLPRARIIDGTAVGVDPGQRVVTYMPSGADGPASLAFDHLVVGTGAHEPTGTVAGLRATGRTLRSPGDIARLADRVRDASSDPVVVIGGGVAGVELAAAIADHGRHVTLVHSRERVLDEWAGRPKLLAYAEQELARARVRTRLGVRAVESDGGEVRLDDGTALPAATVVATIGASPVIVPGLDGARDDRGRLRTAPDLSVAPGIWAGGDAARVAHPVTGELVPANALWAMKQGDHIGRTVARALRGRPARAFGYRGLGRAAAFGVGHGITEIYGIGLRGWPAWLLRLGFFLRFMPSRRRAAGVVADLLRASRTAVRPGADGSSRSARSATGEGAAS</sequence>
<evidence type="ECO:0000256" key="1">
    <source>
        <dbReference type="ARBA" id="ARBA00001974"/>
    </source>
</evidence>
<dbReference type="Gene3D" id="3.50.50.100">
    <property type="match status" value="1"/>
</dbReference>
<evidence type="ECO:0000256" key="4">
    <source>
        <dbReference type="ARBA" id="ARBA00022827"/>
    </source>
</evidence>
<evidence type="ECO:0000313" key="8">
    <source>
        <dbReference type="EMBL" id="MBB6390589.1"/>
    </source>
</evidence>
<feature type="domain" description="FAD/NAD(P)-binding" evidence="7">
    <location>
        <begin position="7"/>
        <end position="305"/>
    </location>
</feature>
<feature type="compositionally biased region" description="Low complexity" evidence="6">
    <location>
        <begin position="390"/>
        <end position="408"/>
    </location>
</feature>
<comment type="cofactor">
    <cofactor evidence="1">
        <name>FAD</name>
        <dbReference type="ChEBI" id="CHEBI:57692"/>
    </cofactor>
</comment>
<gene>
    <name evidence="8" type="ORF">HD594_000902</name>
</gene>
<dbReference type="GO" id="GO:0019646">
    <property type="term" value="P:aerobic electron transport chain"/>
    <property type="evidence" value="ECO:0007669"/>
    <property type="project" value="TreeGrafter"/>
</dbReference>
<dbReference type="EMBL" id="JACHML010000001">
    <property type="protein sequence ID" value="MBB6390589.1"/>
    <property type="molecule type" value="Genomic_DNA"/>
</dbReference>
<dbReference type="EC" id="1.6.99.3" evidence="8"/>
<protein>
    <submittedName>
        <fullName evidence="8">NADH dehydrogenase</fullName>
        <ecNumber evidence="8">1.6.99.3</ecNumber>
    </submittedName>
</protein>
<dbReference type="InterPro" id="IPR051169">
    <property type="entry name" value="NADH-Q_oxidoreductase"/>
</dbReference>
<evidence type="ECO:0000256" key="5">
    <source>
        <dbReference type="ARBA" id="ARBA00023002"/>
    </source>
</evidence>
<dbReference type="Proteomes" id="UP000537775">
    <property type="component" value="Unassembled WGS sequence"/>
</dbReference>
<dbReference type="PRINTS" id="PR00368">
    <property type="entry name" value="FADPNR"/>
</dbReference>
<evidence type="ECO:0000256" key="6">
    <source>
        <dbReference type="SAM" id="MobiDB-lite"/>
    </source>
</evidence>
<dbReference type="InterPro" id="IPR036188">
    <property type="entry name" value="FAD/NAD-bd_sf"/>
</dbReference>
<dbReference type="Pfam" id="PF07992">
    <property type="entry name" value="Pyr_redox_2"/>
    <property type="match status" value="1"/>
</dbReference>
<feature type="region of interest" description="Disordered" evidence="6">
    <location>
        <begin position="388"/>
        <end position="408"/>
    </location>
</feature>
<keyword evidence="9" id="KW-1185">Reference proteome</keyword>
<keyword evidence="5 8" id="KW-0560">Oxidoreductase</keyword>
<comment type="similarity">
    <text evidence="2">Belongs to the NADH dehydrogenase family.</text>
</comment>
<dbReference type="GO" id="GO:0003955">
    <property type="term" value="F:NAD(P)H dehydrogenase (quinone) activity"/>
    <property type="evidence" value="ECO:0007669"/>
    <property type="project" value="TreeGrafter"/>
</dbReference>